<dbReference type="RefSeq" id="WP_091952015.1">
    <property type="nucleotide sequence ID" value="NZ_FOSV01000042.1"/>
</dbReference>
<keyword evidence="1" id="KW-0732">Signal</keyword>
<feature type="domain" description="Alginate lyase" evidence="4">
    <location>
        <begin position="337"/>
        <end position="433"/>
    </location>
</feature>
<sequence length="496" mass="55966">MSDPNNFVLLRILGNDLPPRHESGQTVRNLRFALENEPPLAGCTKIWILNRIVCRRVEAELIDLLEQHGRRYDRIPFDADAYRRVGWSLEHTSTTGYPGEPAWDGIPEYERQRIDDKTYEFKNLYLMNNNGARNHALTLGRSLARWVLPFDGNCFFTASAWERLRADVLAQPHLPYFIVPMARVIDNAALLEPDRPFPATHEPQVLFRSDAREAFDERFRYGTRPKVELLMRLGVPGIWDSWEIDPLELKQPDPSPDAGRFAEAGWVARLFSGSPEQEGATAESMLARGLARRSAILSMIDGLDERLLREDWEAGLQPSALEELELGSRGEDGSEASEHRDDEAARPREVLDEVYGLTLAWMRTGVARKAERAAAILRTWFADERAPTDPRPDPAPAGTESARRFARAVYALRRGGALSEGDEATFREWLNHRTGQPAESDTAHPARAVTHAARIAHDLRHLTVAACLGDARGVIDLLKANDFRLYRLTGRDGGRR</sequence>
<dbReference type="EMBL" id="FOSV01000042">
    <property type="protein sequence ID" value="SFM05131.1"/>
    <property type="molecule type" value="Genomic_DNA"/>
</dbReference>
<reference evidence="6" key="1">
    <citation type="submission" date="2016-10" db="EMBL/GenBank/DDBJ databases">
        <authorList>
            <person name="Varghese N."/>
            <person name="Submissions S."/>
        </authorList>
    </citation>
    <scope>NUCLEOTIDE SEQUENCE [LARGE SCALE GENOMIC DNA]</scope>
    <source>
        <strain evidence="6">CGMCC 1.6474</strain>
    </source>
</reference>
<dbReference type="GO" id="GO:0042597">
    <property type="term" value="C:periplasmic space"/>
    <property type="evidence" value="ECO:0007669"/>
    <property type="project" value="InterPro"/>
</dbReference>
<evidence type="ECO:0000256" key="2">
    <source>
        <dbReference type="ARBA" id="ARBA00023239"/>
    </source>
</evidence>
<dbReference type="Gene3D" id="1.50.10.100">
    <property type="entry name" value="Chondroitin AC/alginate lyase"/>
    <property type="match status" value="1"/>
</dbReference>
<dbReference type="InterPro" id="IPR008397">
    <property type="entry name" value="Alginate_lyase_dom"/>
</dbReference>
<proteinExistence type="predicted"/>
<dbReference type="SUPFAM" id="SSF48230">
    <property type="entry name" value="Chondroitin AC/alginate lyase"/>
    <property type="match status" value="1"/>
</dbReference>
<protein>
    <submittedName>
        <fullName evidence="5">Alginate lyase</fullName>
    </submittedName>
</protein>
<gene>
    <name evidence="5" type="ORF">SAMN04488125_1424</name>
</gene>
<keyword evidence="6" id="KW-1185">Reference proteome</keyword>
<feature type="region of interest" description="Disordered" evidence="3">
    <location>
        <begin position="319"/>
        <end position="347"/>
    </location>
</feature>
<evidence type="ECO:0000256" key="1">
    <source>
        <dbReference type="ARBA" id="ARBA00022729"/>
    </source>
</evidence>
<dbReference type="Proteomes" id="UP000198804">
    <property type="component" value="Unassembled WGS sequence"/>
</dbReference>
<dbReference type="GO" id="GO:0016829">
    <property type="term" value="F:lyase activity"/>
    <property type="evidence" value="ECO:0007669"/>
    <property type="project" value="UniProtKB-KW"/>
</dbReference>
<dbReference type="STRING" id="414703.SAMN04488125_1424"/>
<evidence type="ECO:0000313" key="6">
    <source>
        <dbReference type="Proteomes" id="UP000198804"/>
    </source>
</evidence>
<organism evidence="5 6">
    <name type="scientific">Methylorubrum salsuginis</name>
    <dbReference type="NCBI Taxonomy" id="414703"/>
    <lineage>
        <taxon>Bacteria</taxon>
        <taxon>Pseudomonadati</taxon>
        <taxon>Pseudomonadota</taxon>
        <taxon>Alphaproteobacteria</taxon>
        <taxon>Hyphomicrobiales</taxon>
        <taxon>Methylobacteriaceae</taxon>
        <taxon>Methylorubrum</taxon>
    </lineage>
</organism>
<dbReference type="InterPro" id="IPR008929">
    <property type="entry name" value="Chondroitin_lyas"/>
</dbReference>
<evidence type="ECO:0000256" key="3">
    <source>
        <dbReference type="SAM" id="MobiDB-lite"/>
    </source>
</evidence>
<evidence type="ECO:0000313" key="5">
    <source>
        <dbReference type="EMBL" id="SFM05131.1"/>
    </source>
</evidence>
<accession>A0A1I4MPA6</accession>
<feature type="compositionally biased region" description="Basic and acidic residues" evidence="3">
    <location>
        <begin position="326"/>
        <end position="347"/>
    </location>
</feature>
<dbReference type="OrthoDB" id="7210452at2"/>
<keyword evidence="2 5" id="KW-0456">Lyase</keyword>
<name>A0A1I4MPA6_9HYPH</name>
<dbReference type="Pfam" id="PF05426">
    <property type="entry name" value="Alginate_lyase"/>
    <property type="match status" value="1"/>
</dbReference>
<dbReference type="AlphaFoldDB" id="A0A1I4MPA6"/>
<evidence type="ECO:0000259" key="4">
    <source>
        <dbReference type="Pfam" id="PF05426"/>
    </source>
</evidence>